<evidence type="ECO:0000313" key="10">
    <source>
        <dbReference type="Proteomes" id="UP000430692"/>
    </source>
</evidence>
<organism evidence="9 10">
    <name type="scientific">Shimazuella alba</name>
    <dbReference type="NCBI Taxonomy" id="2690964"/>
    <lineage>
        <taxon>Bacteria</taxon>
        <taxon>Bacillati</taxon>
        <taxon>Bacillota</taxon>
        <taxon>Bacilli</taxon>
        <taxon>Bacillales</taxon>
        <taxon>Thermoactinomycetaceae</taxon>
        <taxon>Shimazuella</taxon>
    </lineage>
</organism>
<dbReference type="GO" id="GO:0016020">
    <property type="term" value="C:membrane"/>
    <property type="evidence" value="ECO:0007669"/>
    <property type="project" value="UniProtKB-SubCell"/>
</dbReference>
<protein>
    <submittedName>
        <fullName evidence="9">GerAB/ArcD/ProY family transporter</fullName>
    </submittedName>
</protein>
<feature type="transmembrane region" description="Helical" evidence="8">
    <location>
        <begin position="23"/>
        <end position="43"/>
    </location>
</feature>
<dbReference type="NCBIfam" id="TIGR00912">
    <property type="entry name" value="2A0309"/>
    <property type="match status" value="1"/>
</dbReference>
<evidence type="ECO:0000256" key="8">
    <source>
        <dbReference type="SAM" id="Phobius"/>
    </source>
</evidence>
<dbReference type="Proteomes" id="UP000430692">
    <property type="component" value="Unassembled WGS sequence"/>
</dbReference>
<evidence type="ECO:0000256" key="2">
    <source>
        <dbReference type="ARBA" id="ARBA00007998"/>
    </source>
</evidence>
<keyword evidence="3" id="KW-0813">Transport</keyword>
<proteinExistence type="inferred from homology"/>
<dbReference type="GO" id="GO:0009847">
    <property type="term" value="P:spore germination"/>
    <property type="evidence" value="ECO:0007669"/>
    <property type="project" value="InterPro"/>
</dbReference>
<dbReference type="AlphaFoldDB" id="A0A6I4W1R4"/>
<keyword evidence="5 8" id="KW-0812">Transmembrane</keyword>
<reference evidence="9 10" key="1">
    <citation type="submission" date="2019-12" db="EMBL/GenBank/DDBJ databases">
        <title>Whole-genome analyses of novel actinobacteria.</title>
        <authorList>
            <person name="Sahin N."/>
            <person name="Saygin H."/>
        </authorList>
    </citation>
    <scope>NUCLEOTIDE SEQUENCE [LARGE SCALE GENOMIC DNA]</scope>
    <source>
        <strain evidence="9 10">KC615</strain>
    </source>
</reference>
<evidence type="ECO:0000313" key="9">
    <source>
        <dbReference type="EMBL" id="MXQ54704.1"/>
    </source>
</evidence>
<feature type="transmembrane region" description="Helical" evidence="8">
    <location>
        <begin position="201"/>
        <end position="226"/>
    </location>
</feature>
<feature type="transmembrane region" description="Helical" evidence="8">
    <location>
        <begin position="94"/>
        <end position="117"/>
    </location>
</feature>
<accession>A0A6I4W1R4</accession>
<evidence type="ECO:0000256" key="5">
    <source>
        <dbReference type="ARBA" id="ARBA00022692"/>
    </source>
</evidence>
<sequence>MTAMGILTLPRVVTSATQTPDGWLSVLISGLLLILFSMVLIKLCQRFPEETFYQFSQKIIGKWFGILLSLVLIIYFLLLGAFEVRGMAEVTHLYLLPRTPFMATVVPFICLGVYLIVGGINPIARLFDILLPPTILVFLIVILLSLKTFEINNLRPILGMGVLPVVKGIQPTALSLTGIESMLVVFSFMKEPHKGIKAATIGISIPLFFYIMTTIFTIASLGVAGVQTKTWPVLSLFRQFEYTGIIFERFETFILAIWILQIFTTFVTCYYIAVLGLSQLFQTKIKPFIFGLAPILYLIALSPKNINDVFHFGNLLGYFGLLFILPIPLMLLLIAIWRGKKHVSAS</sequence>
<evidence type="ECO:0000256" key="7">
    <source>
        <dbReference type="ARBA" id="ARBA00023136"/>
    </source>
</evidence>
<keyword evidence="6 8" id="KW-1133">Transmembrane helix</keyword>
<feature type="transmembrane region" description="Helical" evidence="8">
    <location>
        <begin position="315"/>
        <end position="337"/>
    </location>
</feature>
<feature type="transmembrane region" description="Helical" evidence="8">
    <location>
        <begin position="63"/>
        <end position="82"/>
    </location>
</feature>
<name>A0A6I4W1R4_9BACL</name>
<dbReference type="PANTHER" id="PTHR34975:SF2">
    <property type="entry name" value="SPORE GERMINATION PROTEIN A2"/>
    <property type="match status" value="1"/>
</dbReference>
<dbReference type="EMBL" id="WUUL01000009">
    <property type="protein sequence ID" value="MXQ54704.1"/>
    <property type="molecule type" value="Genomic_DNA"/>
</dbReference>
<comment type="similarity">
    <text evidence="2">Belongs to the amino acid-polyamine-organocation (APC) superfamily. Spore germination protein (SGP) (TC 2.A.3.9) family.</text>
</comment>
<evidence type="ECO:0000256" key="4">
    <source>
        <dbReference type="ARBA" id="ARBA00022544"/>
    </source>
</evidence>
<evidence type="ECO:0000256" key="6">
    <source>
        <dbReference type="ARBA" id="ARBA00022989"/>
    </source>
</evidence>
<gene>
    <name evidence="9" type="ORF">GSM42_13465</name>
</gene>
<dbReference type="PANTHER" id="PTHR34975">
    <property type="entry name" value="SPORE GERMINATION PROTEIN A2"/>
    <property type="match status" value="1"/>
</dbReference>
<feature type="transmembrane region" description="Helical" evidence="8">
    <location>
        <begin position="169"/>
        <end position="189"/>
    </location>
</feature>
<dbReference type="InterPro" id="IPR004761">
    <property type="entry name" value="Spore_GerAB"/>
</dbReference>
<comment type="caution">
    <text evidence="9">The sequence shown here is derived from an EMBL/GenBank/DDBJ whole genome shotgun (WGS) entry which is preliminary data.</text>
</comment>
<comment type="subcellular location">
    <subcellularLocation>
        <location evidence="1">Membrane</location>
        <topology evidence="1">Multi-pass membrane protein</topology>
    </subcellularLocation>
</comment>
<keyword evidence="10" id="KW-1185">Reference proteome</keyword>
<evidence type="ECO:0000256" key="3">
    <source>
        <dbReference type="ARBA" id="ARBA00022448"/>
    </source>
</evidence>
<feature type="transmembrane region" description="Helical" evidence="8">
    <location>
        <begin position="129"/>
        <end position="149"/>
    </location>
</feature>
<feature type="transmembrane region" description="Helical" evidence="8">
    <location>
        <begin position="285"/>
        <end position="303"/>
    </location>
</feature>
<evidence type="ECO:0000256" key="1">
    <source>
        <dbReference type="ARBA" id="ARBA00004141"/>
    </source>
</evidence>
<dbReference type="Pfam" id="PF03845">
    <property type="entry name" value="Spore_permease"/>
    <property type="match status" value="1"/>
</dbReference>
<feature type="transmembrane region" description="Helical" evidence="8">
    <location>
        <begin position="253"/>
        <end position="273"/>
    </location>
</feature>
<keyword evidence="4" id="KW-0309">Germination</keyword>
<keyword evidence="7 8" id="KW-0472">Membrane</keyword>